<name>A0A8E6B9G2_9BACT</name>
<keyword evidence="4" id="KW-0407">Ion channel</keyword>
<feature type="compositionally biased region" description="Basic and acidic residues" evidence="1">
    <location>
        <begin position="373"/>
        <end position="382"/>
    </location>
</feature>
<evidence type="ECO:0000256" key="1">
    <source>
        <dbReference type="SAM" id="MobiDB-lite"/>
    </source>
</evidence>
<evidence type="ECO:0000313" key="4">
    <source>
        <dbReference type="EMBL" id="QVL33729.1"/>
    </source>
</evidence>
<keyword evidence="2" id="KW-0812">Transmembrane</keyword>
<dbReference type="KEGG" id="tsph:KIH39_07430"/>
<dbReference type="Pfam" id="PF07885">
    <property type="entry name" value="Ion_trans_2"/>
    <property type="match status" value="1"/>
</dbReference>
<dbReference type="Proteomes" id="UP000676194">
    <property type="component" value="Chromosome"/>
</dbReference>
<accession>A0A8E6B9G2</accession>
<keyword evidence="4" id="KW-0813">Transport</keyword>
<feature type="transmembrane region" description="Helical" evidence="2">
    <location>
        <begin position="64"/>
        <end position="91"/>
    </location>
</feature>
<proteinExistence type="predicted"/>
<reference evidence="4" key="1">
    <citation type="submission" date="2021-05" db="EMBL/GenBank/DDBJ databases">
        <title>Complete genome sequence of the cellulolytic planctomycete Telmatocola sphagniphila SP2T and characterization of the first cellulase from planctomycetes.</title>
        <authorList>
            <person name="Rakitin A.L."/>
            <person name="Beletsky A.V."/>
            <person name="Naumoff D.G."/>
            <person name="Kulichevskaya I.S."/>
            <person name="Mardanov A.V."/>
            <person name="Ravin N.V."/>
            <person name="Dedysh S.N."/>
        </authorList>
    </citation>
    <scope>NUCLEOTIDE SEQUENCE</scope>
    <source>
        <strain evidence="4">SP2T</strain>
    </source>
</reference>
<feature type="transmembrane region" description="Helical" evidence="2">
    <location>
        <begin position="111"/>
        <end position="133"/>
    </location>
</feature>
<keyword evidence="2" id="KW-0472">Membrane</keyword>
<keyword evidence="4" id="KW-0406">Ion transport</keyword>
<gene>
    <name evidence="4" type="ORF">KIH39_07430</name>
</gene>
<keyword evidence="5" id="KW-1185">Reference proteome</keyword>
<evidence type="ECO:0000256" key="2">
    <source>
        <dbReference type="SAM" id="Phobius"/>
    </source>
</evidence>
<feature type="region of interest" description="Disordered" evidence="1">
    <location>
        <begin position="357"/>
        <end position="382"/>
    </location>
</feature>
<evidence type="ECO:0000313" key="5">
    <source>
        <dbReference type="Proteomes" id="UP000676194"/>
    </source>
</evidence>
<feature type="transmembrane region" description="Helical" evidence="2">
    <location>
        <begin position="145"/>
        <end position="164"/>
    </location>
</feature>
<feature type="transmembrane region" description="Helical" evidence="2">
    <location>
        <begin position="6"/>
        <end position="26"/>
    </location>
</feature>
<keyword evidence="2" id="KW-1133">Transmembrane helix</keyword>
<organism evidence="4 5">
    <name type="scientific">Telmatocola sphagniphila</name>
    <dbReference type="NCBI Taxonomy" id="1123043"/>
    <lineage>
        <taxon>Bacteria</taxon>
        <taxon>Pseudomonadati</taxon>
        <taxon>Planctomycetota</taxon>
        <taxon>Planctomycetia</taxon>
        <taxon>Gemmatales</taxon>
        <taxon>Gemmataceae</taxon>
    </lineage>
</organism>
<dbReference type="Gene3D" id="1.10.287.70">
    <property type="match status" value="1"/>
</dbReference>
<dbReference type="SUPFAM" id="SSF81324">
    <property type="entry name" value="Voltage-gated potassium channels"/>
    <property type="match status" value="1"/>
</dbReference>
<dbReference type="AlphaFoldDB" id="A0A8E6B9G2"/>
<dbReference type="RefSeq" id="WP_213498688.1">
    <property type="nucleotide sequence ID" value="NZ_CP074694.1"/>
</dbReference>
<protein>
    <submittedName>
        <fullName evidence="4">Two pore domain potassium channel family protein</fullName>
    </submittedName>
</protein>
<dbReference type="EMBL" id="CP074694">
    <property type="protein sequence ID" value="QVL33729.1"/>
    <property type="molecule type" value="Genomic_DNA"/>
</dbReference>
<dbReference type="InterPro" id="IPR013099">
    <property type="entry name" value="K_chnl_dom"/>
</dbReference>
<evidence type="ECO:0000259" key="3">
    <source>
        <dbReference type="Pfam" id="PF07885"/>
    </source>
</evidence>
<sequence length="382" mass="43115">MSVICFFVAILIIGIVFLDTFEAMILPRRVRHPYRPARVFYRSSWTVWSLLADRIAQSRTRQAFLSIFGPLSMFVLIIVWAIGLIFGFALLHWSLGTPLGTPANTSIRLTTYVYFSGTTFFTLGYGDVVPIGMIGRSLSIMESGIGFGFLALVISYLPVLYQAFSRREIIISLLDARAGSPPSAGEFLRRASEARSLMNLGPLLIEWERWAAELLESHLSFPVLRFYRSQHDNQSWLAALTMILDSTAFLIANSEEPEGYQARLTFAMARHAAVDLVLVSQTTPSPLEIDRLPPSSLKFLSDNLKAMGYPVRKDADLDKALDELRSLYEPFVNTLSQYLKFPLPEFVLANQPVDNWQTSPGMPRSPGLSSLQDLERRHEHWE</sequence>
<feature type="domain" description="Potassium channel" evidence="3">
    <location>
        <begin position="85"/>
        <end position="157"/>
    </location>
</feature>
<dbReference type="GO" id="GO:0034220">
    <property type="term" value="P:monoatomic ion transmembrane transport"/>
    <property type="evidence" value="ECO:0007669"/>
    <property type="project" value="UniProtKB-KW"/>
</dbReference>